<comment type="caution">
    <text evidence="1">The sequence shown here is derived from an EMBL/GenBank/DDBJ whole genome shotgun (WGS) entry which is preliminary data.</text>
</comment>
<dbReference type="PANTHER" id="PTHR41317:SF1">
    <property type="entry name" value="PD-(D_E)XK NUCLEASE FAMILY TRANSPOSASE"/>
    <property type="match status" value="1"/>
</dbReference>
<dbReference type="Pfam" id="PF12784">
    <property type="entry name" value="PDDEXK_2"/>
    <property type="match status" value="1"/>
</dbReference>
<dbReference type="PANTHER" id="PTHR41317">
    <property type="entry name" value="PD-(D_E)XK NUCLEASE FAMILY TRANSPOSASE"/>
    <property type="match status" value="1"/>
</dbReference>
<organism evidence="1">
    <name type="scientific">bioreactor metagenome</name>
    <dbReference type="NCBI Taxonomy" id="1076179"/>
    <lineage>
        <taxon>unclassified sequences</taxon>
        <taxon>metagenomes</taxon>
        <taxon>ecological metagenomes</taxon>
    </lineage>
</organism>
<evidence type="ECO:0000313" key="1">
    <source>
        <dbReference type="EMBL" id="MPM35035.1"/>
    </source>
</evidence>
<sequence>MNKLLSPKNDVVFQKLFGVKQHEKILISFLNSILEPSGNDRIKSLTFEEKTLDVSLIASEKLSILDIRVITESNANINVEIQLINQYNMIKRTFYYMSKMLLKQLVKGDNYKDLNKTITINIVDFNCIDNESFKSCFHFYEDTTKKILSDILEIHFIELPKFNETEKDYCDKLHKWLTFLINPEGKEMDLLKKEDNEIKEAMDILYQISGDKELVQY</sequence>
<dbReference type="EMBL" id="VSSQ01007159">
    <property type="protein sequence ID" value="MPM35035.1"/>
    <property type="molecule type" value="Genomic_DNA"/>
</dbReference>
<proteinExistence type="predicted"/>
<dbReference type="AlphaFoldDB" id="A0A644Z2A6"/>
<name>A0A644Z2A6_9ZZZZ</name>
<reference evidence="1" key="1">
    <citation type="submission" date="2019-08" db="EMBL/GenBank/DDBJ databases">
        <authorList>
            <person name="Kucharzyk K."/>
            <person name="Murdoch R.W."/>
            <person name="Higgins S."/>
            <person name="Loffler F."/>
        </authorList>
    </citation>
    <scope>NUCLEOTIDE SEQUENCE</scope>
</reference>
<dbReference type="NCBIfam" id="TIGR01784">
    <property type="entry name" value="T_den_put_tspse"/>
    <property type="match status" value="1"/>
</dbReference>
<evidence type="ECO:0008006" key="2">
    <source>
        <dbReference type="Google" id="ProtNLM"/>
    </source>
</evidence>
<dbReference type="InterPro" id="IPR010106">
    <property type="entry name" value="RpnA"/>
</dbReference>
<gene>
    <name evidence="1" type="ORF">SDC9_81625</name>
</gene>
<accession>A0A644Z2A6</accession>
<protein>
    <recommendedName>
        <fullName evidence="2">Transposase (putative) YhgA-like domain-containing protein</fullName>
    </recommendedName>
</protein>